<evidence type="ECO:0000313" key="2">
    <source>
        <dbReference type="EMBL" id="EDZ65110.1"/>
    </source>
</evidence>
<feature type="domain" description="Nucleotidyl transferase" evidence="1">
    <location>
        <begin position="3"/>
        <end position="231"/>
    </location>
</feature>
<dbReference type="PANTHER" id="PTHR22572">
    <property type="entry name" value="SUGAR-1-PHOSPHATE GUANYL TRANSFERASE"/>
    <property type="match status" value="1"/>
</dbReference>
<dbReference type="Proteomes" id="UP000004188">
    <property type="component" value="Unassembled WGS sequence"/>
</dbReference>
<organism evidence="2 3">
    <name type="scientific">beta proteobacterium KB13</name>
    <dbReference type="NCBI Taxonomy" id="314607"/>
    <lineage>
        <taxon>Bacteria</taxon>
        <taxon>Pseudomonadati</taxon>
        <taxon>Pseudomonadota</taxon>
        <taxon>Betaproteobacteria</taxon>
        <taxon>Nitrosomonadales</taxon>
        <taxon>OM43 clade</taxon>
    </lineage>
</organism>
<proteinExistence type="predicted"/>
<accession>B6BTL6</accession>
<dbReference type="CDD" id="cd06915">
    <property type="entry name" value="NTP_transferase_WcbM_like"/>
    <property type="match status" value="1"/>
</dbReference>
<dbReference type="SUPFAM" id="SSF53448">
    <property type="entry name" value="Nucleotide-diphospho-sugar transferases"/>
    <property type="match status" value="1"/>
</dbReference>
<dbReference type="AlphaFoldDB" id="B6BTL6"/>
<keyword evidence="2" id="KW-0808">Transferase</keyword>
<dbReference type="Gene3D" id="3.90.550.10">
    <property type="entry name" value="Spore Coat Polysaccharide Biosynthesis Protein SpsA, Chain A"/>
    <property type="match status" value="1"/>
</dbReference>
<evidence type="ECO:0000259" key="1">
    <source>
        <dbReference type="Pfam" id="PF00483"/>
    </source>
</evidence>
<dbReference type="InterPro" id="IPR029044">
    <property type="entry name" value="Nucleotide-diphossugar_trans"/>
</dbReference>
<dbReference type="InterPro" id="IPR005835">
    <property type="entry name" value="NTP_transferase_dom"/>
</dbReference>
<dbReference type="GO" id="GO:0004475">
    <property type="term" value="F:mannose-1-phosphate guanylyltransferase (GTP) activity"/>
    <property type="evidence" value="ECO:0007669"/>
    <property type="project" value="UniProtKB-EC"/>
</dbReference>
<keyword evidence="3" id="KW-1185">Reference proteome</keyword>
<dbReference type="EC" id="2.7.7.13" evidence="2"/>
<dbReference type="eggNOG" id="COG1208">
    <property type="taxonomic scope" value="Bacteria"/>
</dbReference>
<dbReference type="Pfam" id="PF00483">
    <property type="entry name" value="NTP_transferase"/>
    <property type="match status" value="1"/>
</dbReference>
<dbReference type="EMBL" id="DS995299">
    <property type="protein sequence ID" value="EDZ65110.1"/>
    <property type="molecule type" value="Genomic_DNA"/>
</dbReference>
<dbReference type="HOGENOM" id="CLU_029499_2_0_4"/>
<protein>
    <submittedName>
        <fullName evidence="2">Mannose-1-phosphate guanyltransferase, putative</fullName>
        <ecNumber evidence="2">2.7.7.13</ecNumber>
    </submittedName>
</protein>
<gene>
    <name evidence="2" type="ORF">KB13_1242</name>
</gene>
<dbReference type="STRING" id="314607.KB13_1242"/>
<dbReference type="InterPro" id="IPR050486">
    <property type="entry name" value="Mannose-1P_guanyltransferase"/>
</dbReference>
<reference evidence="3" key="1">
    <citation type="journal article" date="2012" name="Stand. Genomic Sci.">
        <title>Genome sequence of strain HIMB624, a cultured representative from the OM43 clade of marine Betaproteobacteria.</title>
        <authorList>
            <person name="Huggett M.J."/>
            <person name="Hayakawa D.H."/>
            <person name="Rappe M.S."/>
        </authorList>
    </citation>
    <scope>NUCLEOTIDE SEQUENCE [LARGE SCALE GENOMIC DNA]</scope>
    <source>
        <strain evidence="3">KB13</strain>
    </source>
</reference>
<sequence length="235" mass="27199">MQALILAGGLGKRLRSMVSDVPKPLAPINNYPFIYYQLRYLEKYNFQKVFISIGYKKELIVNYFKKNKFSFDIKFIEENSPLGTGGAIKHFLITQDSGIDDNFFVLNGDTYFPIDLSEFYKFYLNLNSDLSIASRNMDKNDRYSSIDVDENNRIIKFVKPNGHSSLINGGIYIFKKNKINSIFFANRNENFSVEEDIFPIAIHEIKCHTKKFDTDFIDIGIPDDYVRASDIISKI</sequence>
<evidence type="ECO:0000313" key="3">
    <source>
        <dbReference type="Proteomes" id="UP000004188"/>
    </source>
</evidence>
<name>B6BTL6_9PROT</name>
<keyword evidence="2" id="KW-0548">Nucleotidyltransferase</keyword>